<keyword evidence="2" id="KW-1185">Reference proteome</keyword>
<comment type="caution">
    <text evidence="1">The sequence shown here is derived from an EMBL/GenBank/DDBJ whole genome shotgun (WGS) entry which is preliminary data.</text>
</comment>
<reference evidence="1 2" key="1">
    <citation type="submission" date="2020-08" db="EMBL/GenBank/DDBJ databases">
        <title>Genomic Encyclopedia of Type Strains, Phase III (KMG-III): the genomes of soil and plant-associated and newly described type strains.</title>
        <authorList>
            <person name="Whitman W."/>
        </authorList>
    </citation>
    <scope>NUCLEOTIDE SEQUENCE [LARGE SCALE GENOMIC DNA]</scope>
    <source>
        <strain evidence="1 2">CECT 7744</strain>
    </source>
</reference>
<proteinExistence type="predicted"/>
<dbReference type="GO" id="GO:0005840">
    <property type="term" value="C:ribosome"/>
    <property type="evidence" value="ECO:0007669"/>
    <property type="project" value="UniProtKB-KW"/>
</dbReference>
<evidence type="ECO:0000313" key="1">
    <source>
        <dbReference type="EMBL" id="MBB3229754.1"/>
    </source>
</evidence>
<gene>
    <name evidence="1" type="ORF">FHR97_000569</name>
</gene>
<protein>
    <submittedName>
        <fullName evidence="1">Ribosomal protein S8</fullName>
    </submittedName>
</protein>
<dbReference type="AlphaFoldDB" id="A0A7W5EQR1"/>
<organism evidence="1 2">
    <name type="scientific">Halomonas stenophila</name>
    <dbReference type="NCBI Taxonomy" id="795312"/>
    <lineage>
        <taxon>Bacteria</taxon>
        <taxon>Pseudomonadati</taxon>
        <taxon>Pseudomonadota</taxon>
        <taxon>Gammaproteobacteria</taxon>
        <taxon>Oceanospirillales</taxon>
        <taxon>Halomonadaceae</taxon>
        <taxon>Halomonas</taxon>
    </lineage>
</organism>
<keyword evidence="1" id="KW-0689">Ribosomal protein</keyword>
<sequence>MKILVSGMHRSGTTHLGNLLHVANPALGLLHEPANKFLGVKEINHWYPEVNEINMPSCFIEKLFSLKFNRRKWPKNGNESFFRTLGRTLGGGEFVKSVRASKKMAGNGLIIKDPFLMNFSPLMIEHDIQVVIIYKHPLSNLFSIERQQWDVQLRDFSEKYKYYHEELEGQLIKEFSLSQAKILTLWYYLHRNLMDKYNENIAIVSHSDFCNSPKKVVSLLHKKGFIKSHERALGYIDKTMLVERKERNNKLHDFVRSSQAVDEKWRRTYSEEQISVIDNVFGELIKELDNQKVSI</sequence>
<evidence type="ECO:0000313" key="2">
    <source>
        <dbReference type="Proteomes" id="UP000518892"/>
    </source>
</evidence>
<accession>A0A7W5EQR1</accession>
<dbReference type="Gene3D" id="3.40.50.300">
    <property type="entry name" value="P-loop containing nucleotide triphosphate hydrolases"/>
    <property type="match status" value="1"/>
</dbReference>
<dbReference type="EMBL" id="JACHXR010000001">
    <property type="protein sequence ID" value="MBB3229754.1"/>
    <property type="molecule type" value="Genomic_DNA"/>
</dbReference>
<dbReference type="RefSeq" id="WP_183382241.1">
    <property type="nucleotide sequence ID" value="NZ_JACHXR010000001.1"/>
</dbReference>
<dbReference type="SUPFAM" id="SSF52540">
    <property type="entry name" value="P-loop containing nucleoside triphosphate hydrolases"/>
    <property type="match status" value="1"/>
</dbReference>
<name>A0A7W5EQR1_9GAMM</name>
<dbReference type="Proteomes" id="UP000518892">
    <property type="component" value="Unassembled WGS sequence"/>
</dbReference>
<dbReference type="InterPro" id="IPR027417">
    <property type="entry name" value="P-loop_NTPase"/>
</dbReference>
<keyword evidence="1" id="KW-0687">Ribonucleoprotein</keyword>